<keyword evidence="6" id="KW-0342">GTP-binding</keyword>
<dbReference type="PROSITE" id="PS00301">
    <property type="entry name" value="G_TR_1"/>
    <property type="match status" value="1"/>
</dbReference>
<dbReference type="GO" id="GO:0005737">
    <property type="term" value="C:cytoplasm"/>
    <property type="evidence" value="ECO:0007669"/>
    <property type="project" value="UniProtKB-SubCell"/>
</dbReference>
<dbReference type="SUPFAM" id="SSF50465">
    <property type="entry name" value="EF-Tu/eEF-1alpha/eIF2-gamma C-terminal domain"/>
    <property type="match status" value="1"/>
</dbReference>
<evidence type="ECO:0000256" key="5">
    <source>
        <dbReference type="ARBA" id="ARBA00022917"/>
    </source>
</evidence>
<dbReference type="Pfam" id="PF09107">
    <property type="entry name" value="WHD_3rd_SelB"/>
    <property type="match status" value="1"/>
</dbReference>
<dbReference type="InterPro" id="IPR027417">
    <property type="entry name" value="P-loop_NTPase"/>
</dbReference>
<keyword evidence="5" id="KW-0648">Protein biosynthesis</keyword>
<dbReference type="FunFam" id="2.40.30.10:FF:000080">
    <property type="entry name" value="Selenocysteine-specific translation elongation factor"/>
    <property type="match status" value="1"/>
</dbReference>
<dbReference type="SUPFAM" id="SSF52540">
    <property type="entry name" value="P-loop containing nucleoside triphosphate hydrolases"/>
    <property type="match status" value="1"/>
</dbReference>
<evidence type="ECO:0000256" key="8">
    <source>
        <dbReference type="ARBA" id="ARBA00031615"/>
    </source>
</evidence>
<protein>
    <recommendedName>
        <fullName evidence="2">Selenocysteine-specific elongation factor</fullName>
    </recommendedName>
    <alternativeName>
        <fullName evidence="8">SelB translation factor</fullName>
    </alternativeName>
</protein>
<evidence type="ECO:0000256" key="1">
    <source>
        <dbReference type="ARBA" id="ARBA00004496"/>
    </source>
</evidence>
<dbReference type="SUPFAM" id="SSF50447">
    <property type="entry name" value="Translation proteins"/>
    <property type="match status" value="1"/>
</dbReference>
<dbReference type="PANTHER" id="PTHR42854:SF3">
    <property type="entry name" value="EUKARYOTIC TRANSLATION INITIATION FACTOR 2 SUBUNIT 3-RELATED"/>
    <property type="match status" value="1"/>
</dbReference>
<evidence type="ECO:0000256" key="3">
    <source>
        <dbReference type="ARBA" id="ARBA00022490"/>
    </source>
</evidence>
<dbReference type="InterPro" id="IPR004161">
    <property type="entry name" value="EFTu-like_2"/>
</dbReference>
<dbReference type="InterPro" id="IPR015191">
    <property type="entry name" value="SelB_WHD4"/>
</dbReference>
<dbReference type="GO" id="GO:0005525">
    <property type="term" value="F:GTP binding"/>
    <property type="evidence" value="ECO:0007669"/>
    <property type="project" value="UniProtKB-KW"/>
</dbReference>
<sequence>MIIATAGHVDHGKTTLLQAITGINADRLPEEKARGMTIDLGYAYWPQPDGRVLGFIDVPGHEKFLSNMLAGVGGIDHALLVVACDDGVMAQTREHLAILQLTGKPTLTVALTKADRVETARVEEVKAEAEAALAEFGFTGATLFTVAATEGLGIAGLRDHLLQLSARAHPQHQRFRLAIDRAFTVKGAGLVVTGTALSGEVNVGDTLWLTGVDKPMRVRGLHAQNQPVAKAWAGQRIALNIVGDAQKEDLNRGDWLLAVPPPEASERVIVELQCHTPLSQWQPLHIHHAASHITGRVSLLEGALAELVLDTPLRLADNDRLVLRDISARLTLAGARVVTLNPPRRGKRKPEYLQWLHALAAAQGDDVQALDIHLQRDAVRLDDFAWARQLSDEGLKALINRPDYLQAGNSLLSAPLAARWQRKLLDALARYHDQHRDEPGPGRERLRRIALPMEDEALVLLLIEQMRESGTVHSHHGWLHLPEHKAGFTDEQQAIWQRVVGLFADEPWWVRDLAREANVEESLMRAVLRQAAQQGMITAIVKDRYYRNDRIVAFAKMIRELDLERGSTCAADFRDTLNVGRKLAIQILEYFDRIGFTRRRGNDHILRDKALFL</sequence>
<keyword evidence="3" id="KW-0963">Cytoplasm</keyword>
<dbReference type="GO" id="GO:0003746">
    <property type="term" value="F:translation elongation factor activity"/>
    <property type="evidence" value="ECO:0007669"/>
    <property type="project" value="UniProtKB-KW"/>
</dbReference>
<evidence type="ECO:0000259" key="9">
    <source>
        <dbReference type="PROSITE" id="PS51722"/>
    </source>
</evidence>
<evidence type="ECO:0000256" key="4">
    <source>
        <dbReference type="ARBA" id="ARBA00022741"/>
    </source>
</evidence>
<feature type="domain" description="Tr-type G" evidence="9">
    <location>
        <begin position="1"/>
        <end position="169"/>
    </location>
</feature>
<dbReference type="InterPro" id="IPR009000">
    <property type="entry name" value="Transl_B-barrel_sf"/>
</dbReference>
<evidence type="ECO:0000313" key="11">
    <source>
        <dbReference type="Proteomes" id="UP000510937"/>
    </source>
</evidence>
<dbReference type="Pfam" id="PF09106">
    <property type="entry name" value="WHD_2nd_SelB"/>
    <property type="match status" value="1"/>
</dbReference>
<dbReference type="Proteomes" id="UP000510937">
    <property type="component" value="Chromosome"/>
</dbReference>
<evidence type="ECO:0000256" key="2">
    <source>
        <dbReference type="ARBA" id="ARBA00015953"/>
    </source>
</evidence>
<dbReference type="InterPro" id="IPR036390">
    <property type="entry name" value="WH_DNA-bd_sf"/>
</dbReference>
<dbReference type="Pfam" id="PF03144">
    <property type="entry name" value="GTP_EFTU_D2"/>
    <property type="match status" value="1"/>
</dbReference>
<dbReference type="PRINTS" id="PR00315">
    <property type="entry name" value="ELONGATNFCT"/>
</dbReference>
<dbReference type="Pfam" id="PF00009">
    <property type="entry name" value="GTP_EFTU"/>
    <property type="match status" value="1"/>
</dbReference>
<dbReference type="FunFam" id="1.10.10.10:FF:000350">
    <property type="entry name" value="Selenocysteine-specific translation elongation factor"/>
    <property type="match status" value="1"/>
</dbReference>
<dbReference type="InterPro" id="IPR036388">
    <property type="entry name" value="WH-like_DNA-bd_sf"/>
</dbReference>
<dbReference type="InterPro" id="IPR050543">
    <property type="entry name" value="eIF2G"/>
</dbReference>
<dbReference type="InterPro" id="IPR009001">
    <property type="entry name" value="Transl_elong_EF1A/Init_IF2_C"/>
</dbReference>
<dbReference type="Gene3D" id="1.10.10.10">
    <property type="entry name" value="Winged helix-like DNA-binding domain superfamily/Winged helix DNA-binding domain"/>
    <property type="match status" value="2"/>
</dbReference>
<dbReference type="Pfam" id="PF25461">
    <property type="entry name" value="Beta-barrel_SelB"/>
    <property type="match status" value="1"/>
</dbReference>
<dbReference type="NCBIfam" id="TIGR00475">
    <property type="entry name" value="selB"/>
    <property type="match status" value="1"/>
</dbReference>
<dbReference type="CDD" id="cd03696">
    <property type="entry name" value="SelB_II"/>
    <property type="match status" value="1"/>
</dbReference>
<dbReference type="InterPro" id="IPR015190">
    <property type="entry name" value="Elong_fac_SelB-wing-hlx_typ-2"/>
</dbReference>
<dbReference type="EMBL" id="CP055315">
    <property type="protein sequence ID" value="QLO50176.1"/>
    <property type="molecule type" value="Genomic_DNA"/>
</dbReference>
<dbReference type="PROSITE" id="PS51722">
    <property type="entry name" value="G_TR_2"/>
    <property type="match status" value="1"/>
</dbReference>
<dbReference type="InterPro" id="IPR004535">
    <property type="entry name" value="Transl_elong_SelB"/>
</dbReference>
<dbReference type="InterPro" id="IPR000795">
    <property type="entry name" value="T_Tr_GTP-bd_dom"/>
</dbReference>
<dbReference type="Gene3D" id="2.40.30.10">
    <property type="entry name" value="Translation factors"/>
    <property type="match status" value="1"/>
</dbReference>
<proteinExistence type="predicted"/>
<comment type="subcellular location">
    <subcellularLocation>
        <location evidence="1">Cytoplasm</location>
    </subcellularLocation>
</comment>
<name>A0ABD7AC18_9ENTR</name>
<dbReference type="FunFam" id="3.40.50.300:FF:001064">
    <property type="entry name" value="Selenocysteine-specific translation elongation factor"/>
    <property type="match status" value="1"/>
</dbReference>
<dbReference type="InterPro" id="IPR031157">
    <property type="entry name" value="G_TR_CS"/>
</dbReference>
<gene>
    <name evidence="10" type="primary">selB</name>
    <name evidence="10" type="ORF">HV234_00850</name>
</gene>
<keyword evidence="10" id="KW-0251">Elongation factor</keyword>
<dbReference type="CDD" id="cd15491">
    <property type="entry name" value="selB_III"/>
    <property type="match status" value="1"/>
</dbReference>
<reference evidence="11" key="1">
    <citation type="submission" date="2020-06" db="EMBL/GenBank/DDBJ databases">
        <title>REHAB project genomes.</title>
        <authorList>
            <person name="Shaw L.P."/>
        </authorList>
    </citation>
    <scope>NUCLEOTIDE SEQUENCE [LARGE SCALE GENOMIC DNA]</scope>
    <source>
        <strain evidence="11">RHBSTW-00555</strain>
    </source>
</reference>
<dbReference type="Gene3D" id="3.40.50.300">
    <property type="entry name" value="P-loop containing nucleotide triphosphate hydrolases"/>
    <property type="match status" value="1"/>
</dbReference>
<organism evidence="10 11">
    <name type="scientific">Klebsiella grimontii</name>
    <dbReference type="NCBI Taxonomy" id="2058152"/>
    <lineage>
        <taxon>Bacteria</taxon>
        <taxon>Pseudomonadati</taxon>
        <taxon>Pseudomonadota</taxon>
        <taxon>Gammaproteobacteria</taxon>
        <taxon>Enterobacterales</taxon>
        <taxon>Enterobacteriaceae</taxon>
        <taxon>Klebsiella/Raoultella group</taxon>
        <taxon>Klebsiella</taxon>
    </lineage>
</organism>
<accession>A0ABD7AC18</accession>
<evidence type="ECO:0000256" key="7">
    <source>
        <dbReference type="ARBA" id="ARBA00025526"/>
    </source>
</evidence>
<dbReference type="RefSeq" id="WP_004137775.1">
    <property type="nucleotide sequence ID" value="NZ_CABGMV010000011.1"/>
</dbReference>
<dbReference type="AlphaFoldDB" id="A0ABD7AC18"/>
<dbReference type="InterPro" id="IPR057335">
    <property type="entry name" value="Beta-barrel_SelB"/>
</dbReference>
<dbReference type="InterPro" id="IPR048931">
    <property type="entry name" value="WHD_2nd_SelB_bact"/>
</dbReference>
<evidence type="ECO:0000256" key="6">
    <source>
        <dbReference type="ARBA" id="ARBA00023134"/>
    </source>
</evidence>
<comment type="function">
    <text evidence="7">Translation factor necessary for the incorporation of selenocysteine into proteins. It probably replaces EF-Tu for the insertion of selenocysteine directed by the UGA codon. SelB binds GTP and GDP.</text>
</comment>
<dbReference type="PANTHER" id="PTHR42854">
    <property type="entry name" value="EUKARYOTIC TRANSLATION INITIATION FACTOR 2 SUBUNIT 3 FAMILY MEMBER"/>
    <property type="match status" value="1"/>
</dbReference>
<dbReference type="Pfam" id="PF21214">
    <property type="entry name" value="WHD_2nd_SelB_bact"/>
    <property type="match status" value="1"/>
</dbReference>
<dbReference type="CDD" id="cd04171">
    <property type="entry name" value="SelB"/>
    <property type="match status" value="1"/>
</dbReference>
<dbReference type="InterPro" id="IPR048649">
    <property type="entry name" value="WHD_1st_3rd_SelB"/>
</dbReference>
<dbReference type="SUPFAM" id="SSF46785">
    <property type="entry name" value="Winged helix' DNA-binding domain"/>
    <property type="match status" value="3"/>
</dbReference>
<keyword evidence="4" id="KW-0547">Nucleotide-binding</keyword>
<dbReference type="Pfam" id="PF21458">
    <property type="entry name" value="WHD_1st_3rd_SelB"/>
    <property type="match status" value="1"/>
</dbReference>
<evidence type="ECO:0000313" key="10">
    <source>
        <dbReference type="EMBL" id="QLO50176.1"/>
    </source>
</evidence>